<feature type="repeat" description="ANK" evidence="3">
    <location>
        <begin position="991"/>
        <end position="1023"/>
    </location>
</feature>
<dbReference type="Pfam" id="PF12796">
    <property type="entry name" value="Ank_2"/>
    <property type="match status" value="2"/>
</dbReference>
<gene>
    <name evidence="5" type="ORF">LFA_1116</name>
</gene>
<evidence type="ECO:0000256" key="3">
    <source>
        <dbReference type="PROSITE-ProRule" id="PRU00023"/>
    </source>
</evidence>
<dbReference type="STRING" id="1212491.LFA_1116"/>
<feature type="repeat" description="ANK" evidence="3">
    <location>
        <begin position="822"/>
        <end position="854"/>
    </location>
</feature>
<feature type="repeat" description="ANK" evidence="3">
    <location>
        <begin position="789"/>
        <end position="821"/>
    </location>
</feature>
<reference evidence="6" key="1">
    <citation type="submission" date="2014-09" db="EMBL/GenBank/DDBJ databases">
        <authorList>
            <person name="Gomez-Valero L."/>
        </authorList>
    </citation>
    <scope>NUCLEOTIDE SEQUENCE [LARGE SCALE GENOMIC DNA]</scope>
    <source>
        <strain evidence="6">ATCC700992</strain>
    </source>
</reference>
<sequence>MPILNQLFFQNLMKEMNEEELNKLNVQLKEIYKEEPHIFPELDSESPDIPEKDFETCKRQLLALLTYIEELNPEKLDLFSKYKANVNKLTIESAKPDILITLRSAKTTLERSLPTILSGHEQADKAALNDLTVTLCYSGANANLEHALGYLSQKTSLSDAVHLAKRSLLFSLAKDFLGTRGLVEYEGNEVHYANALFNYVASDYGLSEQKDLFAPDFPPELLHEFRQVVVKEQLDVAALVRVLPQFLPTLLPVNITQLSEFETLSDFFQCLGEKKPGFEHYQLLYTDEDIDDVPTYVPKEGWEILIAAVIADYLEKAGYISETQITIEDKKLLNNGEHIIDASNGTFALLKDKDSTYLSKILLQNPNMPVPDVWRIIKQIPTVSLLELYSSTEPKEEMTHIRNYCFYGLLERPELSIEFVEYLSRKINVAFPCPEIEAQQRALACYVFNSGYQCSAEILDFLVTKLSKDQQYNFLMRAATNNNVNFVNCFLYHEPTFVWWESLLLAAVVHTSTEVLTTLQQHGANLNQKICHIHWCQGNAPAHIATELGCIEVLDTLGALGVNLDGENHFGLTPACIAAIKNNSDALIALHRLGADLSRRVLFYGSNECLDYQGRAPVHIVAALGHTQVLHTLAHLGINLNVADDSGLTPACIAVIKGKLDVLDALHQLGANLNISATRGQLFSAPHVYAGSAPVHIAITVNKKDVLQKLKDLGYSLDEYNQQGDTPACMAVYTNNILMLRALHELGVDLNKPNAKGLTPACLAAKSGNLQILRELKTLKIDLNKTGSTGATPFYTAAEYGRSDSIRTLHALKADFNIPNEEGQTPAFIAAQKGHCKVLKWLKVYGADLTTPNHQGDTPVYIAIVSGQVGVLNTLQSLGVDLSHIMERGDEVWRIAAKKQDIKMLCKLIEIGVNPKKEAISVMNLSSQSIEKFLLSAINCDNLCLLQDLLDLLTCPISPDLVFYAAQYARSPSILLALNKHSAILDYSDLLANSSIHIAAREGNVHSLSVLMQLGADLTEENGVGETVAFIAAKTGQYSIIEQLIDREEVYQSIHISKTDLLYGLKKCEQDVLTRAEHKIAERVAAGDKPNKLILFPRDIAEIMGHNDIVMLLEQHRLQPKIVPRVSSPSFFAEQDRHNLISRPNSPIPRPAAPIPWACSSVEPMSVDGEELSEDGLSQKANSSKRRSAAAFLGGGTTKKPKAHNPLNPEEEHAFGPR</sequence>
<evidence type="ECO:0000256" key="1">
    <source>
        <dbReference type="ARBA" id="ARBA00022737"/>
    </source>
</evidence>
<dbReference type="PANTHER" id="PTHR24198:SF165">
    <property type="entry name" value="ANKYRIN REPEAT-CONTAINING PROTEIN-RELATED"/>
    <property type="match status" value="1"/>
</dbReference>
<evidence type="ECO:0000313" key="6">
    <source>
        <dbReference type="Proteomes" id="UP000032430"/>
    </source>
</evidence>
<dbReference type="PROSITE" id="PS50297">
    <property type="entry name" value="ANK_REP_REGION"/>
    <property type="match status" value="4"/>
</dbReference>
<dbReference type="AlphaFoldDB" id="A0A098G4Y2"/>
<dbReference type="InterPro" id="IPR002110">
    <property type="entry name" value="Ankyrin_rpt"/>
</dbReference>
<protein>
    <submittedName>
        <fullName evidence="5">Uncharacterized protein</fullName>
    </submittedName>
</protein>
<dbReference type="SUPFAM" id="SSF48403">
    <property type="entry name" value="Ankyrin repeat"/>
    <property type="match status" value="3"/>
</dbReference>
<feature type="region of interest" description="Disordered" evidence="4">
    <location>
        <begin position="1166"/>
        <end position="1218"/>
    </location>
</feature>
<evidence type="ECO:0000256" key="4">
    <source>
        <dbReference type="SAM" id="MobiDB-lite"/>
    </source>
</evidence>
<feature type="repeat" description="ANK" evidence="3">
    <location>
        <begin position="646"/>
        <end position="678"/>
    </location>
</feature>
<dbReference type="KEGG" id="lfa:LFA_1116"/>
<dbReference type="RefSeq" id="WP_045095194.1">
    <property type="nucleotide sequence ID" value="NZ_LN614827.1"/>
</dbReference>
<evidence type="ECO:0000313" key="5">
    <source>
        <dbReference type="EMBL" id="CEG56550.1"/>
    </source>
</evidence>
<keyword evidence="6" id="KW-1185">Reference proteome</keyword>
<dbReference type="Proteomes" id="UP000032430">
    <property type="component" value="Chromosome I"/>
</dbReference>
<name>A0A098G4Y2_9GAMM</name>
<dbReference type="EMBL" id="LN614827">
    <property type="protein sequence ID" value="CEG56550.1"/>
    <property type="molecule type" value="Genomic_DNA"/>
</dbReference>
<evidence type="ECO:0000256" key="2">
    <source>
        <dbReference type="ARBA" id="ARBA00023043"/>
    </source>
</evidence>
<feature type="repeat" description="ANK" evidence="3">
    <location>
        <begin position="723"/>
        <end position="755"/>
    </location>
</feature>
<keyword evidence="1" id="KW-0677">Repeat</keyword>
<dbReference type="HOGENOM" id="CLU_268938_0_0_6"/>
<proteinExistence type="predicted"/>
<dbReference type="SMART" id="SM00248">
    <property type="entry name" value="ANK"/>
    <property type="match status" value="16"/>
</dbReference>
<organism evidence="5 6">
    <name type="scientific">Legionella fallonii LLAP-10</name>
    <dbReference type="NCBI Taxonomy" id="1212491"/>
    <lineage>
        <taxon>Bacteria</taxon>
        <taxon>Pseudomonadati</taxon>
        <taxon>Pseudomonadota</taxon>
        <taxon>Gammaproteobacteria</taxon>
        <taxon>Legionellales</taxon>
        <taxon>Legionellaceae</taxon>
        <taxon>Legionella</taxon>
    </lineage>
</organism>
<accession>A0A098G4Y2</accession>
<keyword evidence="2 3" id="KW-0040">ANK repeat</keyword>
<dbReference type="PANTHER" id="PTHR24198">
    <property type="entry name" value="ANKYRIN REPEAT AND PROTEIN KINASE DOMAIN-CONTAINING PROTEIN"/>
    <property type="match status" value="1"/>
</dbReference>
<dbReference type="Gene3D" id="1.25.40.20">
    <property type="entry name" value="Ankyrin repeat-containing domain"/>
    <property type="match status" value="3"/>
</dbReference>
<feature type="repeat" description="ANK" evidence="3">
    <location>
        <begin position="855"/>
        <end position="887"/>
    </location>
</feature>
<dbReference type="InterPro" id="IPR036770">
    <property type="entry name" value="Ankyrin_rpt-contain_sf"/>
</dbReference>
<dbReference type="OrthoDB" id="5632837at2"/>
<feature type="repeat" description="ANK" evidence="3">
    <location>
        <begin position="537"/>
        <end position="569"/>
    </location>
</feature>
<feature type="repeat" description="ANK" evidence="3">
    <location>
        <begin position="613"/>
        <end position="645"/>
    </location>
</feature>
<dbReference type="PROSITE" id="PS50088">
    <property type="entry name" value="ANK_REPEAT"/>
    <property type="match status" value="8"/>
</dbReference>